<proteinExistence type="predicted"/>
<protein>
    <submittedName>
        <fullName evidence="1">Prepilin-type N-terminal cleavage/methylation domain-containing protein</fullName>
    </submittedName>
</protein>
<dbReference type="NCBIfam" id="TIGR02532">
    <property type="entry name" value="IV_pilin_GFxxxE"/>
    <property type="match status" value="1"/>
</dbReference>
<dbReference type="InterPro" id="IPR012902">
    <property type="entry name" value="N_methyl_site"/>
</dbReference>
<evidence type="ECO:0000313" key="2">
    <source>
        <dbReference type="Proteomes" id="UP000295531"/>
    </source>
</evidence>
<accession>A0A4R6PNS1</accession>
<name>A0A4R6PNS1_9GAMM</name>
<dbReference type="AlphaFoldDB" id="A0A4R6PNS1"/>
<evidence type="ECO:0000313" key="1">
    <source>
        <dbReference type="EMBL" id="TDP40232.1"/>
    </source>
</evidence>
<dbReference type="SUPFAM" id="SSF54523">
    <property type="entry name" value="Pili subunits"/>
    <property type="match status" value="1"/>
</dbReference>
<reference evidence="1 2" key="1">
    <citation type="submission" date="2019-03" db="EMBL/GenBank/DDBJ databases">
        <title>Freshwater and sediment microbial communities from various areas in North America, analyzing microbe dynamics in response to fracking.</title>
        <authorList>
            <person name="Lamendella R."/>
        </authorList>
    </citation>
    <scope>NUCLEOTIDE SEQUENCE [LARGE SCALE GENOMIC DNA]</scope>
    <source>
        <strain evidence="1 2">18_TX</strain>
    </source>
</reference>
<organism evidence="1 2">
    <name type="scientific">Idiomarina aquatica</name>
    <dbReference type="NCBI Taxonomy" id="1327752"/>
    <lineage>
        <taxon>Bacteria</taxon>
        <taxon>Pseudomonadati</taxon>
        <taxon>Pseudomonadota</taxon>
        <taxon>Gammaproteobacteria</taxon>
        <taxon>Alteromonadales</taxon>
        <taxon>Idiomarinaceae</taxon>
        <taxon>Idiomarina</taxon>
    </lineage>
</organism>
<sequence length="141" mass="15563">MTYRFKAGFGFTLLELLTTLAIAGTAMALVAPLAVEQVSKMEARAEASRLNDQIGRWSFMAFSRGCPISLDLAESVITISSEGCDFSERITHEYISFPHQVIKFSSSGFTDVTRLSYNYDGSVRQVDFEEALVNQTAEVGE</sequence>
<dbReference type="Proteomes" id="UP000295531">
    <property type="component" value="Unassembled WGS sequence"/>
</dbReference>
<gene>
    <name evidence="1" type="ORF">DEU29_102132</name>
</gene>
<keyword evidence="2" id="KW-1185">Reference proteome</keyword>
<dbReference type="RefSeq" id="WP_133538694.1">
    <property type="nucleotide sequence ID" value="NZ_SNXI01000002.1"/>
</dbReference>
<dbReference type="EMBL" id="SNXI01000002">
    <property type="protein sequence ID" value="TDP40232.1"/>
    <property type="molecule type" value="Genomic_DNA"/>
</dbReference>
<dbReference type="InterPro" id="IPR045584">
    <property type="entry name" value="Pilin-like"/>
</dbReference>
<comment type="caution">
    <text evidence="1">The sequence shown here is derived from an EMBL/GenBank/DDBJ whole genome shotgun (WGS) entry which is preliminary data.</text>
</comment>